<protein>
    <submittedName>
        <fullName evidence="1">Uncharacterized protein</fullName>
    </submittedName>
</protein>
<comment type="caution">
    <text evidence="1">The sequence shown here is derived from an EMBL/GenBank/DDBJ whole genome shotgun (WGS) entry which is preliminary data.</text>
</comment>
<gene>
    <name evidence="1" type="ORF">CVIRNUC_006075</name>
</gene>
<evidence type="ECO:0000313" key="2">
    <source>
        <dbReference type="Proteomes" id="UP001314263"/>
    </source>
</evidence>
<sequence>MVLGPPQTGGQPSPSLGLGPEAGLMLAKKLTFAVHTNKRFFPTLFTRNLESYLPANSTSALSVVPGIERSFTFSARPLAESVTVVPGE</sequence>
<dbReference type="EMBL" id="CAUYUE010000007">
    <property type="protein sequence ID" value="CAK0782880.1"/>
    <property type="molecule type" value="Genomic_DNA"/>
</dbReference>
<dbReference type="AlphaFoldDB" id="A0AAV1I9A4"/>
<proteinExistence type="predicted"/>
<dbReference type="Proteomes" id="UP001314263">
    <property type="component" value="Unassembled WGS sequence"/>
</dbReference>
<organism evidence="1 2">
    <name type="scientific">Coccomyxa viridis</name>
    <dbReference type="NCBI Taxonomy" id="1274662"/>
    <lineage>
        <taxon>Eukaryota</taxon>
        <taxon>Viridiplantae</taxon>
        <taxon>Chlorophyta</taxon>
        <taxon>core chlorophytes</taxon>
        <taxon>Trebouxiophyceae</taxon>
        <taxon>Trebouxiophyceae incertae sedis</taxon>
        <taxon>Coccomyxaceae</taxon>
        <taxon>Coccomyxa</taxon>
    </lineage>
</organism>
<evidence type="ECO:0000313" key="1">
    <source>
        <dbReference type="EMBL" id="CAK0782880.1"/>
    </source>
</evidence>
<accession>A0AAV1I9A4</accession>
<keyword evidence="2" id="KW-1185">Reference proteome</keyword>
<name>A0AAV1I9A4_9CHLO</name>
<reference evidence="1 2" key="1">
    <citation type="submission" date="2023-10" db="EMBL/GenBank/DDBJ databases">
        <authorList>
            <person name="Maclean D."/>
            <person name="Macfadyen A."/>
        </authorList>
    </citation>
    <scope>NUCLEOTIDE SEQUENCE [LARGE SCALE GENOMIC DNA]</scope>
</reference>